<evidence type="ECO:0000313" key="1">
    <source>
        <dbReference type="EMBL" id="SOC35161.1"/>
    </source>
</evidence>
<sequence length="62" mass="7387">MEKYKNMIEQLKKGEINSIEVPKEEFLYFREILVKDEMFKHFQGEGKQGGNVVYTFLETPRA</sequence>
<gene>
    <name evidence="1" type="ORF">SAMN05877842_101286</name>
</gene>
<accession>A0A285U4G1</accession>
<name>A0A285U4G1_9BACL</name>
<dbReference type="AlphaFoldDB" id="A0A285U4G1"/>
<reference evidence="2" key="1">
    <citation type="submission" date="2017-08" db="EMBL/GenBank/DDBJ databases">
        <authorList>
            <person name="Varghese N."/>
            <person name="Submissions S."/>
        </authorList>
    </citation>
    <scope>NUCLEOTIDE SEQUENCE [LARGE SCALE GENOMIC DNA]</scope>
    <source>
        <strain evidence="2">JC23</strain>
    </source>
</reference>
<evidence type="ECO:0008006" key="3">
    <source>
        <dbReference type="Google" id="ProtNLM"/>
    </source>
</evidence>
<dbReference type="OrthoDB" id="2455488at2"/>
<keyword evidence="2" id="KW-1185">Reference proteome</keyword>
<dbReference type="EMBL" id="OBQC01000001">
    <property type="protein sequence ID" value="SOC35161.1"/>
    <property type="molecule type" value="Genomic_DNA"/>
</dbReference>
<protein>
    <recommendedName>
        <fullName evidence="3">Abortive phage infection protein</fullName>
    </recommendedName>
</protein>
<proteinExistence type="predicted"/>
<dbReference type="Proteomes" id="UP000219252">
    <property type="component" value="Unassembled WGS sequence"/>
</dbReference>
<evidence type="ECO:0000313" key="2">
    <source>
        <dbReference type="Proteomes" id="UP000219252"/>
    </source>
</evidence>
<dbReference type="RefSeq" id="WP_097147842.1">
    <property type="nucleotide sequence ID" value="NZ_OBQC01000001.1"/>
</dbReference>
<organism evidence="1 2">
    <name type="scientific">Ureibacillus acetophenoni</name>
    <dbReference type="NCBI Taxonomy" id="614649"/>
    <lineage>
        <taxon>Bacteria</taxon>
        <taxon>Bacillati</taxon>
        <taxon>Bacillota</taxon>
        <taxon>Bacilli</taxon>
        <taxon>Bacillales</taxon>
        <taxon>Caryophanaceae</taxon>
        <taxon>Ureibacillus</taxon>
    </lineage>
</organism>